<reference evidence="7 8" key="1">
    <citation type="submission" date="2016-10" db="EMBL/GenBank/DDBJ databases">
        <authorList>
            <person name="de Groot N.N."/>
        </authorList>
    </citation>
    <scope>NUCLEOTIDE SEQUENCE [LARGE SCALE GENOMIC DNA]</scope>
    <source>
        <strain evidence="7 8">DSM 3217</strain>
    </source>
</reference>
<gene>
    <name evidence="7" type="ORF">SAMN02910417_00482</name>
</gene>
<dbReference type="PANTHER" id="PTHR30250">
    <property type="entry name" value="PST FAMILY PREDICTED COLANIC ACID TRANSPORTER"/>
    <property type="match status" value="1"/>
</dbReference>
<dbReference type="PANTHER" id="PTHR30250:SF26">
    <property type="entry name" value="PSMA PROTEIN"/>
    <property type="match status" value="1"/>
</dbReference>
<feature type="transmembrane region" description="Helical" evidence="6">
    <location>
        <begin position="313"/>
        <end position="334"/>
    </location>
</feature>
<feature type="transmembrane region" description="Helical" evidence="6">
    <location>
        <begin position="346"/>
        <end position="365"/>
    </location>
</feature>
<evidence type="ECO:0000256" key="5">
    <source>
        <dbReference type="ARBA" id="ARBA00023136"/>
    </source>
</evidence>
<organism evidence="7 8">
    <name type="scientific">Eubacterium oxidoreducens</name>
    <dbReference type="NCBI Taxonomy" id="1732"/>
    <lineage>
        <taxon>Bacteria</taxon>
        <taxon>Bacillati</taxon>
        <taxon>Bacillota</taxon>
        <taxon>Clostridia</taxon>
        <taxon>Eubacteriales</taxon>
        <taxon>Eubacteriaceae</taxon>
        <taxon>Eubacterium</taxon>
    </lineage>
</organism>
<dbReference type="AlphaFoldDB" id="A0A1G6AEG1"/>
<accession>A0A1G6AEG1</accession>
<name>A0A1G6AEG1_EUBOX</name>
<keyword evidence="5 6" id="KW-0472">Membrane</keyword>
<evidence type="ECO:0000313" key="7">
    <source>
        <dbReference type="EMBL" id="SDB06762.1"/>
    </source>
</evidence>
<sequence>MNEKSRTHNSILNIMVGFGGYGLNLLLSFICRIIFTRTLTAEYLGVNGLFGDILTMLSLADLGIGTAIVYALYKPLADKNEDKIASLVQFFGKVYRIIGLVVAGIGLCLIPFLPALMNGSWTIPENLYVIYLIFLFNTASSYFFTYRTTLLTADQKNYLVVGVHYVFIIAQNIVQIILLIVTHNFLLYLLIQLIATLLYNFTISYIAKKQYPFIVGKKITPLPKEERMQIAKDTKSLLFYKLSGVLVNNTDNIIITSIRGLVQVGLLSNYTLFSGILNSMLGFVFNGLTASIGNFNAQESDERKLHLFHTINLANFWLFGWCAIGIAFVSSQLVHLCFGEDYMMNLAIPIILAFNFYMVGMQNAVLSFKTTLGLFKYGQYILIITALINIGLSLLLGHFWGVFGVLLATAISRAVTNTWYEPYAVFKHGLHVKPALYLKRYLFYLIILLISGGICYFLCSLVEITLLIDIIVKFIICSIVPNLVFWIFLHKQAEYKDGIGMLKHAVSLIGGKIKHILHRG</sequence>
<dbReference type="Proteomes" id="UP000199228">
    <property type="component" value="Unassembled WGS sequence"/>
</dbReference>
<feature type="transmembrane region" description="Helical" evidence="6">
    <location>
        <begin position="470"/>
        <end position="489"/>
    </location>
</feature>
<evidence type="ECO:0000256" key="2">
    <source>
        <dbReference type="ARBA" id="ARBA00022475"/>
    </source>
</evidence>
<keyword evidence="8" id="KW-1185">Reference proteome</keyword>
<evidence type="ECO:0000313" key="8">
    <source>
        <dbReference type="Proteomes" id="UP000199228"/>
    </source>
</evidence>
<dbReference type="EMBL" id="FMXR01000005">
    <property type="protein sequence ID" value="SDB06762.1"/>
    <property type="molecule type" value="Genomic_DNA"/>
</dbReference>
<feature type="transmembrane region" description="Helical" evidence="6">
    <location>
        <begin position="237"/>
        <end position="258"/>
    </location>
</feature>
<keyword evidence="3 6" id="KW-0812">Transmembrane</keyword>
<evidence type="ECO:0000256" key="1">
    <source>
        <dbReference type="ARBA" id="ARBA00004651"/>
    </source>
</evidence>
<feature type="transmembrane region" description="Helical" evidence="6">
    <location>
        <begin position="158"/>
        <end position="180"/>
    </location>
</feature>
<feature type="transmembrane region" description="Helical" evidence="6">
    <location>
        <begin position="94"/>
        <end position="116"/>
    </location>
</feature>
<feature type="transmembrane region" description="Helical" evidence="6">
    <location>
        <begin position="186"/>
        <end position="207"/>
    </location>
</feature>
<proteinExistence type="predicted"/>
<keyword evidence="2" id="KW-1003">Cell membrane</keyword>
<protein>
    <submittedName>
        <fullName evidence="7">Membrane protein involved in the export of O-antigen and teichoic acid</fullName>
    </submittedName>
</protein>
<evidence type="ECO:0000256" key="3">
    <source>
        <dbReference type="ARBA" id="ARBA00022692"/>
    </source>
</evidence>
<keyword evidence="4 6" id="KW-1133">Transmembrane helix</keyword>
<feature type="transmembrane region" description="Helical" evidence="6">
    <location>
        <begin position="441"/>
        <end position="464"/>
    </location>
</feature>
<evidence type="ECO:0000256" key="6">
    <source>
        <dbReference type="SAM" id="Phobius"/>
    </source>
</evidence>
<feature type="transmembrane region" description="Helical" evidence="6">
    <location>
        <begin position="270"/>
        <end position="292"/>
    </location>
</feature>
<evidence type="ECO:0000256" key="4">
    <source>
        <dbReference type="ARBA" id="ARBA00022989"/>
    </source>
</evidence>
<dbReference type="STRING" id="1732.SAMN02910417_00482"/>
<comment type="subcellular location">
    <subcellularLocation>
        <location evidence="1">Cell membrane</location>
        <topology evidence="1">Multi-pass membrane protein</topology>
    </subcellularLocation>
</comment>
<dbReference type="InterPro" id="IPR050833">
    <property type="entry name" value="Poly_Biosynth_Transport"/>
</dbReference>
<dbReference type="OrthoDB" id="8609648at2"/>
<feature type="transmembrane region" description="Helical" evidence="6">
    <location>
        <begin position="12"/>
        <end position="35"/>
    </location>
</feature>
<feature type="transmembrane region" description="Helical" evidence="6">
    <location>
        <begin position="55"/>
        <end position="73"/>
    </location>
</feature>
<feature type="transmembrane region" description="Helical" evidence="6">
    <location>
        <begin position="128"/>
        <end position="146"/>
    </location>
</feature>
<feature type="transmembrane region" description="Helical" evidence="6">
    <location>
        <begin position="377"/>
        <end position="396"/>
    </location>
</feature>
<dbReference type="RefSeq" id="WP_090171813.1">
    <property type="nucleotide sequence ID" value="NZ_FMXR01000005.1"/>
</dbReference>
<dbReference type="GO" id="GO:0005886">
    <property type="term" value="C:plasma membrane"/>
    <property type="evidence" value="ECO:0007669"/>
    <property type="project" value="UniProtKB-SubCell"/>
</dbReference>